<dbReference type="InterPro" id="IPR029069">
    <property type="entry name" value="HotDog_dom_sf"/>
</dbReference>
<gene>
    <name evidence="3" type="ORF">SAMN05444580_10237</name>
</gene>
<proteinExistence type="inferred from homology"/>
<evidence type="ECO:0000313" key="3">
    <source>
        <dbReference type="EMBL" id="SDC90752.1"/>
    </source>
</evidence>
<dbReference type="EMBL" id="FNAB01000002">
    <property type="protein sequence ID" value="SDC90752.1"/>
    <property type="molecule type" value="Genomic_DNA"/>
</dbReference>
<dbReference type="Pfam" id="PF01575">
    <property type="entry name" value="MaoC_dehydratas"/>
    <property type="match status" value="1"/>
</dbReference>
<sequence>MTTTVGYPTHLIDLAGMDLGTTDWYTITQEQVNGFADATGDHQWIHTDPARAAAGPFRGTIAHGYLTLALASRAIAELLAIENLQAAVNYGLNKVRFPAPVPVGSKVRASARVVSAWQRDAGVEAVLDVTFEVEGSPRPACVAECVVIYR</sequence>
<dbReference type="STRING" id="168276.SAMN05444580_10237"/>
<feature type="domain" description="MaoC-like" evidence="2">
    <location>
        <begin position="16"/>
        <end position="120"/>
    </location>
</feature>
<dbReference type="InterPro" id="IPR002539">
    <property type="entry name" value="MaoC-like_dom"/>
</dbReference>
<dbReference type="PANTHER" id="PTHR42993">
    <property type="entry name" value="MAOC-LIKE DEHYDRATASE DOMAIN-CONTAINING PROTEIN"/>
    <property type="match status" value="1"/>
</dbReference>
<protein>
    <submittedName>
        <fullName evidence="3">Acyl dehydratase</fullName>
    </submittedName>
</protein>
<keyword evidence="4" id="KW-1185">Reference proteome</keyword>
<evidence type="ECO:0000259" key="2">
    <source>
        <dbReference type="Pfam" id="PF01575"/>
    </source>
</evidence>
<dbReference type="AlphaFoldDB" id="A0A1G6QE22"/>
<evidence type="ECO:0000256" key="1">
    <source>
        <dbReference type="ARBA" id="ARBA00005254"/>
    </source>
</evidence>
<dbReference type="PANTHER" id="PTHR42993:SF1">
    <property type="entry name" value="MAOC-LIKE DEHYDRATASE DOMAIN-CONTAINING PROTEIN"/>
    <property type="match status" value="1"/>
</dbReference>
<comment type="similarity">
    <text evidence="1">Belongs to the enoyl-CoA hydratase/isomerase family.</text>
</comment>
<dbReference type="RefSeq" id="WP_072846911.1">
    <property type="nucleotide sequence ID" value="NZ_FNAB01000002.1"/>
</dbReference>
<dbReference type="CDD" id="cd03450">
    <property type="entry name" value="NodN"/>
    <property type="match status" value="1"/>
</dbReference>
<dbReference type="Proteomes" id="UP000199417">
    <property type="component" value="Unassembled WGS sequence"/>
</dbReference>
<dbReference type="SUPFAM" id="SSF54637">
    <property type="entry name" value="Thioesterase/thiol ester dehydrase-isomerase"/>
    <property type="match status" value="1"/>
</dbReference>
<evidence type="ECO:0000313" key="4">
    <source>
        <dbReference type="Proteomes" id="UP000199417"/>
    </source>
</evidence>
<accession>A0A1G6QE22</accession>
<organism evidence="3 4">
    <name type="scientific">Rhodococcus tukisamuensis</name>
    <dbReference type="NCBI Taxonomy" id="168276"/>
    <lineage>
        <taxon>Bacteria</taxon>
        <taxon>Bacillati</taxon>
        <taxon>Actinomycetota</taxon>
        <taxon>Actinomycetes</taxon>
        <taxon>Mycobacteriales</taxon>
        <taxon>Nocardiaceae</taxon>
        <taxon>Rhodococcus</taxon>
    </lineage>
</organism>
<name>A0A1G6QE22_9NOCA</name>
<reference evidence="3 4" key="1">
    <citation type="submission" date="2016-10" db="EMBL/GenBank/DDBJ databases">
        <authorList>
            <person name="de Groot N.N."/>
        </authorList>
    </citation>
    <scope>NUCLEOTIDE SEQUENCE [LARGE SCALE GENOMIC DNA]</scope>
    <source>
        <strain evidence="3 4">JCM 11308</strain>
    </source>
</reference>
<dbReference type="InterPro" id="IPR039375">
    <property type="entry name" value="NodN-like"/>
</dbReference>
<dbReference type="Gene3D" id="3.10.129.10">
    <property type="entry name" value="Hotdog Thioesterase"/>
    <property type="match status" value="1"/>
</dbReference>